<feature type="compositionally biased region" description="Pro residues" evidence="13">
    <location>
        <begin position="131"/>
        <end position="144"/>
    </location>
</feature>
<keyword evidence="6" id="KW-0548">Nucleotidyltransferase</keyword>
<comment type="pathway">
    <text evidence="1">Cofactor biosynthesis; FAD biosynthesis; FAD from FMN: step 1/1.</text>
</comment>
<evidence type="ECO:0000256" key="5">
    <source>
        <dbReference type="ARBA" id="ARBA00022679"/>
    </source>
</evidence>
<reference evidence="15" key="1">
    <citation type="submission" date="2023-06" db="EMBL/GenBank/DDBJ databases">
        <title>Genome-scale phylogeny and comparative genomics of the fungal order Sordariales.</title>
        <authorList>
            <consortium name="Lawrence Berkeley National Laboratory"/>
            <person name="Hensen N."/>
            <person name="Bonometti L."/>
            <person name="Westerberg I."/>
            <person name="Brannstrom I.O."/>
            <person name="Guillou S."/>
            <person name="Cros-Aarteil S."/>
            <person name="Calhoun S."/>
            <person name="Haridas S."/>
            <person name="Kuo A."/>
            <person name="Mondo S."/>
            <person name="Pangilinan J."/>
            <person name="Riley R."/>
            <person name="LaButti K."/>
            <person name="Andreopoulos B."/>
            <person name="Lipzen A."/>
            <person name="Chen C."/>
            <person name="Yanf M."/>
            <person name="Daum C."/>
            <person name="Ng V."/>
            <person name="Clum A."/>
            <person name="Steindorff A."/>
            <person name="Ohm R."/>
            <person name="Martin F."/>
            <person name="Silar P."/>
            <person name="Natvig D."/>
            <person name="Lalanne C."/>
            <person name="Gautier V."/>
            <person name="Ament-velasquez S.L."/>
            <person name="Kruys A."/>
            <person name="Hutchinson M.I."/>
            <person name="Powell A.J."/>
            <person name="Barry K."/>
            <person name="Miller A.N."/>
            <person name="Grigoriev I.V."/>
            <person name="Debuchy R."/>
            <person name="Gladieux P."/>
            <person name="Thoren M.H."/>
            <person name="Johannesson H."/>
        </authorList>
    </citation>
    <scope>NUCLEOTIDE SEQUENCE</scope>
    <source>
        <strain evidence="15">SMH3391-2</strain>
    </source>
</reference>
<evidence type="ECO:0000256" key="3">
    <source>
        <dbReference type="ARBA" id="ARBA00022630"/>
    </source>
</evidence>
<dbReference type="GO" id="GO:0003919">
    <property type="term" value="F:FMN adenylyltransferase activity"/>
    <property type="evidence" value="ECO:0007669"/>
    <property type="project" value="UniProtKB-EC"/>
</dbReference>
<proteinExistence type="predicted"/>
<evidence type="ECO:0000256" key="13">
    <source>
        <dbReference type="SAM" id="MobiDB-lite"/>
    </source>
</evidence>
<dbReference type="InterPro" id="IPR002500">
    <property type="entry name" value="PAPS_reduct_dom"/>
</dbReference>
<evidence type="ECO:0000256" key="9">
    <source>
        <dbReference type="ARBA" id="ARBA00022840"/>
    </source>
</evidence>
<dbReference type="PANTHER" id="PTHR23293">
    <property type="entry name" value="FAD SYNTHETASE-RELATED FMN ADENYLYLTRANSFERASE"/>
    <property type="match status" value="1"/>
</dbReference>
<dbReference type="Gene3D" id="3.40.50.620">
    <property type="entry name" value="HUPs"/>
    <property type="match status" value="1"/>
</dbReference>
<feature type="compositionally biased region" description="Low complexity" evidence="13">
    <location>
        <begin position="145"/>
        <end position="156"/>
    </location>
</feature>
<organism evidence="15 16">
    <name type="scientific">Bombardia bombarda</name>
    <dbReference type="NCBI Taxonomy" id="252184"/>
    <lineage>
        <taxon>Eukaryota</taxon>
        <taxon>Fungi</taxon>
        <taxon>Dikarya</taxon>
        <taxon>Ascomycota</taxon>
        <taxon>Pezizomycotina</taxon>
        <taxon>Sordariomycetes</taxon>
        <taxon>Sordariomycetidae</taxon>
        <taxon>Sordariales</taxon>
        <taxon>Lasiosphaeriaceae</taxon>
        <taxon>Bombardia</taxon>
    </lineage>
</organism>
<comment type="catalytic activity">
    <reaction evidence="12">
        <text>FMN + ATP + H(+) = FAD + diphosphate</text>
        <dbReference type="Rhea" id="RHEA:17237"/>
        <dbReference type="ChEBI" id="CHEBI:15378"/>
        <dbReference type="ChEBI" id="CHEBI:30616"/>
        <dbReference type="ChEBI" id="CHEBI:33019"/>
        <dbReference type="ChEBI" id="CHEBI:57692"/>
        <dbReference type="ChEBI" id="CHEBI:58210"/>
        <dbReference type="EC" id="2.7.7.2"/>
    </reaction>
</comment>
<dbReference type="Pfam" id="PF01507">
    <property type="entry name" value="PAPS_reduct"/>
    <property type="match status" value="1"/>
</dbReference>
<keyword evidence="3" id="KW-0285">Flavoprotein</keyword>
<feature type="region of interest" description="Disordered" evidence="13">
    <location>
        <begin position="131"/>
        <end position="163"/>
    </location>
</feature>
<evidence type="ECO:0000256" key="1">
    <source>
        <dbReference type="ARBA" id="ARBA00004726"/>
    </source>
</evidence>
<evidence type="ECO:0000256" key="7">
    <source>
        <dbReference type="ARBA" id="ARBA00022741"/>
    </source>
</evidence>
<accession>A0AA39XPM8</accession>
<dbReference type="EMBL" id="JAULSR010000001">
    <property type="protein sequence ID" value="KAK0637406.1"/>
    <property type="molecule type" value="Genomic_DNA"/>
</dbReference>
<dbReference type="Proteomes" id="UP001174934">
    <property type="component" value="Unassembled WGS sequence"/>
</dbReference>
<feature type="region of interest" description="Disordered" evidence="13">
    <location>
        <begin position="294"/>
        <end position="325"/>
    </location>
</feature>
<evidence type="ECO:0000259" key="14">
    <source>
        <dbReference type="Pfam" id="PF01507"/>
    </source>
</evidence>
<protein>
    <recommendedName>
        <fullName evidence="2">FAD synthase</fullName>
        <ecNumber evidence="2">2.7.7.2</ecNumber>
    </recommendedName>
    <alternativeName>
        <fullName evidence="10">FAD pyrophosphorylase</fullName>
    </alternativeName>
    <alternativeName>
        <fullName evidence="11">FMN adenylyltransferase</fullName>
    </alternativeName>
</protein>
<keyword evidence="7" id="KW-0547">Nucleotide-binding</keyword>
<dbReference type="CDD" id="cd23948">
    <property type="entry name" value="FAD_synthase"/>
    <property type="match status" value="1"/>
</dbReference>
<dbReference type="InterPro" id="IPR014729">
    <property type="entry name" value="Rossmann-like_a/b/a_fold"/>
</dbReference>
<gene>
    <name evidence="15" type="ORF">B0T17DRAFT_484371</name>
</gene>
<evidence type="ECO:0000313" key="16">
    <source>
        <dbReference type="Proteomes" id="UP001174934"/>
    </source>
</evidence>
<evidence type="ECO:0000256" key="4">
    <source>
        <dbReference type="ARBA" id="ARBA00022643"/>
    </source>
</evidence>
<name>A0AA39XPM8_9PEZI</name>
<keyword evidence="8" id="KW-0274">FAD</keyword>
<feature type="domain" description="Phosphoadenosine phosphosulphate reductase" evidence="14">
    <location>
        <begin position="219"/>
        <end position="294"/>
    </location>
</feature>
<evidence type="ECO:0000256" key="11">
    <source>
        <dbReference type="ARBA" id="ARBA00031871"/>
    </source>
</evidence>
<evidence type="ECO:0000313" key="15">
    <source>
        <dbReference type="EMBL" id="KAK0637406.1"/>
    </source>
</evidence>
<dbReference type="AlphaFoldDB" id="A0AA39XPM8"/>
<evidence type="ECO:0000256" key="8">
    <source>
        <dbReference type="ARBA" id="ARBA00022827"/>
    </source>
</evidence>
<evidence type="ECO:0000256" key="2">
    <source>
        <dbReference type="ARBA" id="ARBA00012393"/>
    </source>
</evidence>
<keyword evidence="9" id="KW-0067">ATP-binding</keyword>
<dbReference type="GO" id="GO:0006747">
    <property type="term" value="P:FAD biosynthetic process"/>
    <property type="evidence" value="ECO:0007669"/>
    <property type="project" value="TreeGrafter"/>
</dbReference>
<dbReference type="GO" id="GO:0005524">
    <property type="term" value="F:ATP binding"/>
    <property type="evidence" value="ECO:0007669"/>
    <property type="project" value="UniProtKB-KW"/>
</dbReference>
<keyword evidence="16" id="KW-1185">Reference proteome</keyword>
<sequence length="325" mass="36162">MIQATRTQPSCHDDARINGGGATALAKKPQVTLAAKSTSPISPNHSPQPRRNFPDVCYELRHKIDTFLAEQIDDKVLRGVQSQVSVSMEVIEEALRRYGPGHLSLSYNGGKDCLVLLILILACLPAWTPPTPPPSSDANAPPPTTQSSDEAPSSSSNDLLPSEPEGHKPLQAIYIISPDPFVEVEEFVAQSAEQYNLDLVRFELPMRPALEAYLAQKPAVKAIFLGTRRTDPHGEFLTHFDPTDHGWPQFMRVHPVIDWHYVEIWAFIRHLDIPFCDLYNQGFTSLGGVTDTRPNPALAVGGDQPKFRPAYELRDDDEERLGRDR</sequence>
<dbReference type="EC" id="2.7.7.2" evidence="2"/>
<evidence type="ECO:0000256" key="12">
    <source>
        <dbReference type="ARBA" id="ARBA00049494"/>
    </source>
</evidence>
<comment type="caution">
    <text evidence="15">The sequence shown here is derived from an EMBL/GenBank/DDBJ whole genome shotgun (WGS) entry which is preliminary data.</text>
</comment>
<keyword evidence="5" id="KW-0808">Transferase</keyword>
<dbReference type="SUPFAM" id="SSF52402">
    <property type="entry name" value="Adenine nucleotide alpha hydrolases-like"/>
    <property type="match status" value="1"/>
</dbReference>
<dbReference type="PANTHER" id="PTHR23293:SF9">
    <property type="entry name" value="FAD SYNTHASE"/>
    <property type="match status" value="1"/>
</dbReference>
<evidence type="ECO:0000256" key="10">
    <source>
        <dbReference type="ARBA" id="ARBA00031145"/>
    </source>
</evidence>
<keyword evidence="4" id="KW-0288">FMN</keyword>
<evidence type="ECO:0000256" key="6">
    <source>
        <dbReference type="ARBA" id="ARBA00022695"/>
    </source>
</evidence>